<dbReference type="EMBL" id="JBGFUD010001107">
    <property type="protein sequence ID" value="MFH4975763.1"/>
    <property type="molecule type" value="Genomic_DNA"/>
</dbReference>
<evidence type="ECO:0000313" key="2">
    <source>
        <dbReference type="EMBL" id="MFH4975763.1"/>
    </source>
</evidence>
<keyword evidence="3" id="KW-1185">Reference proteome</keyword>
<comment type="caution">
    <text evidence="2">The sequence shown here is derived from an EMBL/GenBank/DDBJ whole genome shotgun (WGS) entry which is preliminary data.</text>
</comment>
<evidence type="ECO:0000313" key="3">
    <source>
        <dbReference type="Proteomes" id="UP001608902"/>
    </source>
</evidence>
<feature type="compositionally biased region" description="Polar residues" evidence="1">
    <location>
        <begin position="811"/>
        <end position="826"/>
    </location>
</feature>
<dbReference type="AlphaFoldDB" id="A0ABD6EFR7"/>
<feature type="region of interest" description="Disordered" evidence="1">
    <location>
        <begin position="296"/>
        <end position="350"/>
    </location>
</feature>
<feature type="compositionally biased region" description="Polar residues" evidence="1">
    <location>
        <begin position="855"/>
        <end position="866"/>
    </location>
</feature>
<feature type="region of interest" description="Disordered" evidence="1">
    <location>
        <begin position="538"/>
        <end position="571"/>
    </location>
</feature>
<evidence type="ECO:0000256" key="1">
    <source>
        <dbReference type="SAM" id="MobiDB-lite"/>
    </source>
</evidence>
<feature type="region of interest" description="Disordered" evidence="1">
    <location>
        <begin position="419"/>
        <end position="463"/>
    </location>
</feature>
<protein>
    <recommendedName>
        <fullName evidence="4">WASH complex subunit FAM21</fullName>
    </recommendedName>
</protein>
<feature type="region of interest" description="Disordered" evidence="1">
    <location>
        <begin position="376"/>
        <end position="403"/>
    </location>
</feature>
<feature type="compositionally biased region" description="Acidic residues" evidence="1">
    <location>
        <begin position="899"/>
        <end position="911"/>
    </location>
</feature>
<feature type="region of interest" description="Disordered" evidence="1">
    <location>
        <begin position="658"/>
        <end position="709"/>
    </location>
</feature>
<feature type="compositionally biased region" description="Low complexity" evidence="1">
    <location>
        <begin position="690"/>
        <end position="702"/>
    </location>
</feature>
<feature type="compositionally biased region" description="Basic and acidic residues" evidence="1">
    <location>
        <begin position="389"/>
        <end position="399"/>
    </location>
</feature>
<feature type="region of interest" description="Disordered" evidence="1">
    <location>
        <begin position="584"/>
        <end position="628"/>
    </location>
</feature>
<feature type="compositionally biased region" description="Polar residues" evidence="1">
    <location>
        <begin position="675"/>
        <end position="689"/>
    </location>
</feature>
<feature type="compositionally biased region" description="Basic and acidic residues" evidence="1">
    <location>
        <begin position="419"/>
        <end position="434"/>
    </location>
</feature>
<feature type="compositionally biased region" description="Polar residues" evidence="1">
    <location>
        <begin position="296"/>
        <end position="315"/>
    </location>
</feature>
<gene>
    <name evidence="2" type="ORF">AB6A40_002472</name>
</gene>
<name>A0ABD6EFR7_9BILA</name>
<dbReference type="Proteomes" id="UP001608902">
    <property type="component" value="Unassembled WGS sequence"/>
</dbReference>
<proteinExistence type="predicted"/>
<feature type="region of interest" description="Disordered" evidence="1">
    <location>
        <begin position="247"/>
        <end position="269"/>
    </location>
</feature>
<organism evidence="2 3">
    <name type="scientific">Gnathostoma spinigerum</name>
    <dbReference type="NCBI Taxonomy" id="75299"/>
    <lineage>
        <taxon>Eukaryota</taxon>
        <taxon>Metazoa</taxon>
        <taxon>Ecdysozoa</taxon>
        <taxon>Nematoda</taxon>
        <taxon>Chromadorea</taxon>
        <taxon>Rhabditida</taxon>
        <taxon>Spirurina</taxon>
        <taxon>Gnathostomatomorpha</taxon>
        <taxon>Gnathostomatoidea</taxon>
        <taxon>Gnathostomatidae</taxon>
        <taxon>Gnathostoma</taxon>
    </lineage>
</organism>
<accession>A0ABD6EFR7</accession>
<evidence type="ECO:0008006" key="4">
    <source>
        <dbReference type="Google" id="ProtNLM"/>
    </source>
</evidence>
<feature type="region of interest" description="Disordered" evidence="1">
    <location>
        <begin position="811"/>
        <end position="911"/>
    </location>
</feature>
<sequence length="911" mass="100502">MHQSLDRSSRSLRMDINSQLDAIAKYPETWSLSRDCEIRKVLESLCESLSFHIQSTQNELDNIDRQITRVLVRSTGLSDRFSSLSSHHFIENRVQDDLLSVNSEPTTLPKNVEMKPSRNQQDEMVDNVRTAFSIGIKLLDTHFKRITVDMIDDSGMAAVNNEDFCGEVFYEPLDPHLCRPLPFIIGSNEWNSSQNGGLPDIQESEQKDDKNIIIGLPSFIHRDSTASLKLSSKEHNNDEMIVVPSDHKTEDSTAPGTEHLTEGKNEGTIVPEPQNIVHRQLSKASELGRLVQNSTVAATDQQDPAHIHQSSTESTFPKRIHQLLPKHSSKPSATNLTESESDSEGSVLVEKKRTDVAGAIARLSILADHHDLHPNEHYKKSYKTSSTDSKYHGSQEEVKSSFLQRSIFDDDSEDDDLFRDFSVRSKPKIPEKARSGQIDRTAKSNNSEQLPNDERSVQKKNPRIPMQFKEKLSNIIAVVPKSKTDGLQPLNSEADSANDQLITGSDEGGKQSTETVQVIINDDKSYCGIEVAPTLPSFVKTRNRGPPRRMPMHSRTTVGVGGPNSAAEVQRSPKTLTRMDRFNGVPPLSSHHLLDASSYSDKSNEEKKVASPNTALSSDIEAEPTASVATKEEVKKGVESLIDAETKMKQRTTDIMVDLEQPSLSDGRRVEKSSMDTPSMETFPQTRLKSSSSSSEWSLGSSVQQPTPVRTSVRKPVINDAPLFSLSDDDIFSSDLFSTKSKPSTHEVVTSAAGVIPDSSTSATTINRATTTVPTVACTKTISTATTPSVRRAAVSAAILSDNLLNKIPSTKTEQNYSTHASTKATPISPKKVLKQTKQTSLFDSDDSDDIFSSQPRKYSSANPLKNHSHQGDEPVARIGSSVSITTQRPERAKPTGIFDDESDSDFDLFR</sequence>
<feature type="compositionally biased region" description="Basic residues" evidence="1">
    <location>
        <begin position="541"/>
        <end position="552"/>
    </location>
</feature>
<reference evidence="2 3" key="1">
    <citation type="submission" date="2024-08" db="EMBL/GenBank/DDBJ databases">
        <title>Gnathostoma spinigerum genome.</title>
        <authorList>
            <person name="Gonzalez-Bertolin B."/>
            <person name="Monzon S."/>
            <person name="Zaballos A."/>
            <person name="Jimenez P."/>
            <person name="Dekumyoy P."/>
            <person name="Varona S."/>
            <person name="Cuesta I."/>
            <person name="Sumanam S."/>
            <person name="Adisakwattana P."/>
            <person name="Gasser R.B."/>
            <person name="Hernandez-Gonzalez A."/>
            <person name="Young N.D."/>
            <person name="Perteguer M.J."/>
        </authorList>
    </citation>
    <scope>NUCLEOTIDE SEQUENCE [LARGE SCALE GENOMIC DNA]</scope>
    <source>
        <strain evidence="2">AL3</strain>
        <tissue evidence="2">Liver</tissue>
    </source>
</reference>